<dbReference type="Gene3D" id="3.40.50.2300">
    <property type="match status" value="1"/>
</dbReference>
<evidence type="ECO:0000256" key="3">
    <source>
        <dbReference type="ARBA" id="ARBA00023015"/>
    </source>
</evidence>
<evidence type="ECO:0000256" key="1">
    <source>
        <dbReference type="ARBA" id="ARBA00022741"/>
    </source>
</evidence>
<dbReference type="Pfam" id="PF25601">
    <property type="entry name" value="AAA_lid_14"/>
    <property type="match status" value="1"/>
</dbReference>
<dbReference type="InterPro" id="IPR025662">
    <property type="entry name" value="Sigma_54_int_dom_ATP-bd_1"/>
</dbReference>
<keyword evidence="4" id="KW-0804">Transcription</keyword>
<evidence type="ECO:0000256" key="2">
    <source>
        <dbReference type="ARBA" id="ARBA00022840"/>
    </source>
</evidence>
<proteinExistence type="predicted"/>
<comment type="caution">
    <text evidence="7">The sequence shown here is derived from an EMBL/GenBank/DDBJ whole genome shotgun (WGS) entry which is preliminary data.</text>
</comment>
<dbReference type="PROSITE" id="PS00688">
    <property type="entry name" value="SIGMA54_INTERACT_3"/>
    <property type="match status" value="1"/>
</dbReference>
<dbReference type="CDD" id="cd00009">
    <property type="entry name" value="AAA"/>
    <property type="match status" value="1"/>
</dbReference>
<keyword evidence="2" id="KW-0067">ATP-binding</keyword>
<dbReference type="InterPro" id="IPR035965">
    <property type="entry name" value="PAS-like_dom_sf"/>
</dbReference>
<dbReference type="RefSeq" id="WP_349230399.1">
    <property type="nucleotide sequence ID" value="NZ_JBBMFJ010000042.1"/>
</dbReference>
<feature type="domain" description="Sigma-54 factor interaction" evidence="6">
    <location>
        <begin position="322"/>
        <end position="552"/>
    </location>
</feature>
<dbReference type="InterPro" id="IPR010524">
    <property type="entry name" value="Sig_transdc_resp-reg_PrpR_N"/>
</dbReference>
<dbReference type="Proteomes" id="UP001437460">
    <property type="component" value="Unassembled WGS sequence"/>
</dbReference>
<dbReference type="SMART" id="SM00382">
    <property type="entry name" value="AAA"/>
    <property type="match status" value="1"/>
</dbReference>
<feature type="region of interest" description="Disordered" evidence="5">
    <location>
        <begin position="620"/>
        <end position="639"/>
    </location>
</feature>
<dbReference type="InterPro" id="IPR003593">
    <property type="entry name" value="AAA+_ATPase"/>
</dbReference>
<dbReference type="EMBL" id="JBBMFJ010000042">
    <property type="protein sequence ID" value="MEQ2564398.1"/>
    <property type="molecule type" value="Genomic_DNA"/>
</dbReference>
<evidence type="ECO:0000256" key="5">
    <source>
        <dbReference type="SAM" id="MobiDB-lite"/>
    </source>
</evidence>
<dbReference type="Pfam" id="PF13188">
    <property type="entry name" value="PAS_8"/>
    <property type="match status" value="1"/>
</dbReference>
<dbReference type="PROSITE" id="PS00675">
    <property type="entry name" value="SIGMA54_INTERACT_1"/>
    <property type="match status" value="1"/>
</dbReference>
<dbReference type="InterPro" id="IPR027417">
    <property type="entry name" value="P-loop_NTPase"/>
</dbReference>
<protein>
    <submittedName>
        <fullName evidence="7">Sigma 54-interacting transcriptional regulator</fullName>
    </submittedName>
</protein>
<dbReference type="Pfam" id="PF00158">
    <property type="entry name" value="Sigma54_activat"/>
    <property type="match status" value="1"/>
</dbReference>
<sequence length="639" mass="72656">MVKIRVFIPHLELKEIFEDVVKKLPQYETIQIEQQYVFGTPDDLAKYGDADVLVARGMTYEVLKKLFPDKHVIEVHVSSFDIFDALVECRKQNAGKIALCLHNRKFKSMKELEELCGASITIYDAPNEASTEAAVHQAMEDGADIFVGAGTMCGICDRLGLKRVHIHTNEEAVEVAMKEALNAARTIRQERAKSDIIEAMLNHSEEGVLAISDRGRILAINNQAYRIFQISTVDSLVGTPAAELEQADDWENLLHENQARERILKIKGKDYYVQYKHLSEEAAETGALVFIRNTDRIMEEERKIRKGLAEKGLTAKYSFSDILGKSKAIRENIHMAQRYSRVNSNVLIVGETGTGKELFAHSIHQASSRSDQPFVALNCAALPENLLESELFGYEAGAFSGAAKGGKIGLFELAHRGTIFLDEIGEIPITLQAKLLRVLQEKEIRRIGSTSVHPIDVRVVSATNINIEEKIRGGQFRSDLYYRLNLLDISIPPLRERREDVQELVDFYLTRFACEMGKRIPTVTPEAAQLLMQYDWPGNVRELRNVCERLIVLNDSDFVSAELLRQLKIFRESKAREPVILPEEQMEDTVYSRLKPKKKKKELAEELGVSRTTLWRMAKRQSELEQKQREQEISKRRSE</sequence>
<dbReference type="Pfam" id="PF06506">
    <property type="entry name" value="PrpR_N"/>
    <property type="match status" value="1"/>
</dbReference>
<dbReference type="Gene3D" id="1.10.8.60">
    <property type="match status" value="1"/>
</dbReference>
<organism evidence="7 8">
    <name type="scientific">Ventrimonas faecis</name>
    <dbReference type="NCBI Taxonomy" id="3133170"/>
    <lineage>
        <taxon>Bacteria</taxon>
        <taxon>Bacillati</taxon>
        <taxon>Bacillota</taxon>
        <taxon>Clostridia</taxon>
        <taxon>Lachnospirales</taxon>
        <taxon>Lachnospiraceae</taxon>
        <taxon>Ventrimonas</taxon>
    </lineage>
</organism>
<accession>A0ABV1HQZ6</accession>
<gene>
    <name evidence="7" type="ORF">WMO41_14715</name>
</gene>
<evidence type="ECO:0000259" key="6">
    <source>
        <dbReference type="PROSITE" id="PS50045"/>
    </source>
</evidence>
<keyword evidence="8" id="KW-1185">Reference proteome</keyword>
<evidence type="ECO:0000313" key="7">
    <source>
        <dbReference type="EMBL" id="MEQ2564398.1"/>
    </source>
</evidence>
<keyword evidence="1" id="KW-0547">Nucleotide-binding</keyword>
<evidence type="ECO:0000256" key="4">
    <source>
        <dbReference type="ARBA" id="ARBA00023163"/>
    </source>
</evidence>
<dbReference type="SUPFAM" id="SSF52540">
    <property type="entry name" value="P-loop containing nucleoside triphosphate hydrolases"/>
    <property type="match status" value="1"/>
</dbReference>
<evidence type="ECO:0000313" key="8">
    <source>
        <dbReference type="Proteomes" id="UP001437460"/>
    </source>
</evidence>
<dbReference type="InterPro" id="IPR058031">
    <property type="entry name" value="AAA_lid_NorR"/>
</dbReference>
<dbReference type="InterPro" id="IPR025944">
    <property type="entry name" value="Sigma_54_int_dom_CS"/>
</dbReference>
<reference evidence="7 8" key="1">
    <citation type="submission" date="2024-03" db="EMBL/GenBank/DDBJ databases">
        <title>Human intestinal bacterial collection.</title>
        <authorList>
            <person name="Pauvert C."/>
            <person name="Hitch T.C.A."/>
            <person name="Clavel T."/>
        </authorList>
    </citation>
    <scope>NUCLEOTIDE SEQUENCE [LARGE SCALE GENOMIC DNA]</scope>
    <source>
        <strain evidence="7 8">CLA-AP-H27</strain>
    </source>
</reference>
<dbReference type="InterPro" id="IPR000014">
    <property type="entry name" value="PAS"/>
</dbReference>
<keyword evidence="3" id="KW-0805">Transcription regulation</keyword>
<dbReference type="SUPFAM" id="SSF55785">
    <property type="entry name" value="PYP-like sensor domain (PAS domain)"/>
    <property type="match status" value="1"/>
</dbReference>
<dbReference type="Gene3D" id="3.30.450.20">
    <property type="entry name" value="PAS domain"/>
    <property type="match status" value="1"/>
</dbReference>
<dbReference type="Gene3D" id="3.40.50.10660">
    <property type="entry name" value="PrpR receptor domain-like"/>
    <property type="match status" value="1"/>
</dbReference>
<dbReference type="SUPFAM" id="SSF159800">
    <property type="entry name" value="PrpR receptor domain-like"/>
    <property type="match status" value="1"/>
</dbReference>
<dbReference type="Gene3D" id="3.40.50.300">
    <property type="entry name" value="P-loop containing nucleotide triphosphate hydrolases"/>
    <property type="match status" value="1"/>
</dbReference>
<dbReference type="PANTHER" id="PTHR32071:SF57">
    <property type="entry name" value="C4-DICARBOXYLATE TRANSPORT TRANSCRIPTIONAL REGULATORY PROTEIN DCTD"/>
    <property type="match status" value="1"/>
</dbReference>
<name>A0ABV1HQZ6_9FIRM</name>
<dbReference type="InterPro" id="IPR002078">
    <property type="entry name" value="Sigma_54_int"/>
</dbReference>
<dbReference type="PROSITE" id="PS50045">
    <property type="entry name" value="SIGMA54_INTERACT_4"/>
    <property type="match status" value="1"/>
</dbReference>
<dbReference type="PANTHER" id="PTHR32071">
    <property type="entry name" value="TRANSCRIPTIONAL REGULATORY PROTEIN"/>
    <property type="match status" value="1"/>
</dbReference>